<gene>
    <name evidence="1" type="ORF">O181_085141</name>
</gene>
<dbReference type="AlphaFoldDB" id="A0A9Q3IJG7"/>
<evidence type="ECO:0000313" key="2">
    <source>
        <dbReference type="Proteomes" id="UP000765509"/>
    </source>
</evidence>
<evidence type="ECO:0000313" key="1">
    <source>
        <dbReference type="EMBL" id="MBW0545426.1"/>
    </source>
</evidence>
<accession>A0A9Q3IJG7</accession>
<sequence length="92" mass="10540">MYWVPGLFPRGKESSNACLVIVDRYSKSVRCLPCQKDDTPMDTACLCCNDIISTCRVPKIITDVLTERMIQTMEDIIRRLCAYGMKYNDHEG</sequence>
<proteinExistence type="predicted"/>
<protein>
    <submittedName>
        <fullName evidence="1">Uncharacterized protein</fullName>
    </submittedName>
</protein>
<keyword evidence="2" id="KW-1185">Reference proteome</keyword>
<dbReference type="Proteomes" id="UP000765509">
    <property type="component" value="Unassembled WGS sequence"/>
</dbReference>
<name>A0A9Q3IJG7_9BASI</name>
<dbReference type="EMBL" id="AVOT02050337">
    <property type="protein sequence ID" value="MBW0545426.1"/>
    <property type="molecule type" value="Genomic_DNA"/>
</dbReference>
<comment type="caution">
    <text evidence="1">The sequence shown here is derived from an EMBL/GenBank/DDBJ whole genome shotgun (WGS) entry which is preliminary data.</text>
</comment>
<reference evidence="1" key="1">
    <citation type="submission" date="2021-03" db="EMBL/GenBank/DDBJ databases">
        <title>Draft genome sequence of rust myrtle Austropuccinia psidii MF-1, a brazilian biotype.</title>
        <authorList>
            <person name="Quecine M.C."/>
            <person name="Pachon D.M.R."/>
            <person name="Bonatelli M.L."/>
            <person name="Correr F.H."/>
            <person name="Franceschini L.M."/>
            <person name="Leite T.F."/>
            <person name="Margarido G.R.A."/>
            <person name="Almeida C.A."/>
            <person name="Ferrarezi J.A."/>
            <person name="Labate C.A."/>
        </authorList>
    </citation>
    <scope>NUCLEOTIDE SEQUENCE</scope>
    <source>
        <strain evidence="1">MF-1</strain>
    </source>
</reference>
<organism evidence="1 2">
    <name type="scientific">Austropuccinia psidii MF-1</name>
    <dbReference type="NCBI Taxonomy" id="1389203"/>
    <lineage>
        <taxon>Eukaryota</taxon>
        <taxon>Fungi</taxon>
        <taxon>Dikarya</taxon>
        <taxon>Basidiomycota</taxon>
        <taxon>Pucciniomycotina</taxon>
        <taxon>Pucciniomycetes</taxon>
        <taxon>Pucciniales</taxon>
        <taxon>Sphaerophragmiaceae</taxon>
        <taxon>Austropuccinia</taxon>
    </lineage>
</organism>